<dbReference type="InterPro" id="IPR052096">
    <property type="entry name" value="Endocannabinoid_amidase"/>
</dbReference>
<dbReference type="AlphaFoldDB" id="A0A2A6CNU3"/>
<dbReference type="SUPFAM" id="SSF75304">
    <property type="entry name" value="Amidase signature (AS) enzymes"/>
    <property type="match status" value="1"/>
</dbReference>
<protein>
    <submittedName>
        <fullName evidence="4">Amidase</fullName>
    </submittedName>
</protein>
<dbReference type="PANTHER" id="PTHR45847">
    <property type="entry name" value="FATTY ACID AMIDE HYDROLASE"/>
    <property type="match status" value="1"/>
</dbReference>
<evidence type="ECO:0000313" key="5">
    <source>
        <dbReference type="Proteomes" id="UP000005239"/>
    </source>
</evidence>
<evidence type="ECO:0000313" key="4">
    <source>
        <dbReference type="EnsemblMetazoa" id="PPA16456.1"/>
    </source>
</evidence>
<accession>A0A8R1UCM7</accession>
<dbReference type="Proteomes" id="UP000005239">
    <property type="component" value="Unassembled WGS sequence"/>
</dbReference>
<dbReference type="FunFam" id="3.90.1300.10:FF:000003">
    <property type="entry name" value="Amidase signature enzyme"/>
    <property type="match status" value="1"/>
</dbReference>
<dbReference type="PANTHER" id="PTHR45847:SF10">
    <property type="entry name" value="FATTY ACID AMIDE HYDROLASE 1"/>
    <property type="match status" value="1"/>
</dbReference>
<name>A0A2A6CNU3_PRIPA</name>
<organism evidence="4 5">
    <name type="scientific">Pristionchus pacificus</name>
    <name type="common">Parasitic nematode worm</name>
    <dbReference type="NCBI Taxonomy" id="54126"/>
    <lineage>
        <taxon>Eukaryota</taxon>
        <taxon>Metazoa</taxon>
        <taxon>Ecdysozoa</taxon>
        <taxon>Nematoda</taxon>
        <taxon>Chromadorea</taxon>
        <taxon>Rhabditida</taxon>
        <taxon>Rhabditina</taxon>
        <taxon>Diplogasteromorpha</taxon>
        <taxon>Diplogasteroidea</taxon>
        <taxon>Neodiplogasteridae</taxon>
        <taxon>Pristionchus</taxon>
    </lineage>
</organism>
<evidence type="ECO:0000259" key="3">
    <source>
        <dbReference type="Pfam" id="PF01425"/>
    </source>
</evidence>
<dbReference type="InterPro" id="IPR036928">
    <property type="entry name" value="AS_sf"/>
</dbReference>
<sequence length="608" mass="67050">MDEWLESVARLASSKWTHFSIMGIVIVHLLTKMKERSMRNEIQQMNQARIAAALSDRDDSIEWARIEASKISDCDRNCIKKMDFRQLRDALQCGEVTAELVIRAHYGLALRAHERTNCLTGFIKNSLNDARKLDEQAKDPSYKKPHLFGIPLSVKECIAIEGERCTWGLAKYINHYSDEDSYQVMKLRSEGMIPFCQTNIPTDCLTINCSNSIYGTTTNPHASNRTSGGSSGGETALIVAGGSLCGWGSDSGGSIRVPAAFSGCCGFKPSATRLSTLQAPEPMPLRPILMTTEGPLARDPHAIVEIMRKMWSDIRLSDQDPFVVPVDFREDLFAEGRKYRIGYYTTDGYIDQLPGNQRVVREAVELLKAKGLTNVSPMGDKYVHVGHDLVPFSLGKIARKTFRGVFATLIADGGAALADRLKDEPLSDLMAPLRSFAALPLFAKKLLGWFCKMRGDTNTADFFLSQSTRAADVQRGIDQVFACRKSLVKKMKDEGIDVILCPATLTAAMPHALPLSLPSPSMVATSLWNAMDFPAGVVPVGVWTEEDETAMDSYEEKGAVETRIKAGCRNNVGLPLAVQIVAPAFRDEMVLRVMVDLHESMKKGANDL</sequence>
<dbReference type="GO" id="GO:0004040">
    <property type="term" value="F:amidase activity"/>
    <property type="evidence" value="ECO:0000318"/>
    <property type="project" value="GO_Central"/>
</dbReference>
<dbReference type="Pfam" id="PF01425">
    <property type="entry name" value="Amidase"/>
    <property type="match status" value="1"/>
</dbReference>
<comment type="similarity">
    <text evidence="1">Belongs to the amidase family.</text>
</comment>
<dbReference type="EnsemblMetazoa" id="PPA16456.1">
    <property type="protein sequence ID" value="PPA16456.1"/>
    <property type="gene ID" value="WBGene00106010"/>
</dbReference>
<reference evidence="4" key="2">
    <citation type="submission" date="2022-06" db="UniProtKB">
        <authorList>
            <consortium name="EnsemblMetazoa"/>
        </authorList>
    </citation>
    <scope>IDENTIFICATION</scope>
    <source>
        <strain evidence="4">PS312</strain>
    </source>
</reference>
<evidence type="ECO:0000256" key="2">
    <source>
        <dbReference type="ARBA" id="ARBA00022801"/>
    </source>
</evidence>
<gene>
    <name evidence="4" type="primary">WBGene00106010</name>
</gene>
<dbReference type="OrthoDB" id="5846724at2759"/>
<dbReference type="InterPro" id="IPR023631">
    <property type="entry name" value="Amidase_dom"/>
</dbReference>
<dbReference type="GO" id="GO:0009062">
    <property type="term" value="P:fatty acid catabolic process"/>
    <property type="evidence" value="ECO:0000318"/>
    <property type="project" value="GO_Central"/>
</dbReference>
<keyword evidence="5" id="KW-1185">Reference proteome</keyword>
<dbReference type="GO" id="GO:0017064">
    <property type="term" value="F:fatty acid amide hydrolase activity"/>
    <property type="evidence" value="ECO:0000318"/>
    <property type="project" value="GO_Central"/>
</dbReference>
<evidence type="ECO:0000256" key="1">
    <source>
        <dbReference type="ARBA" id="ARBA00009199"/>
    </source>
</evidence>
<dbReference type="Gene3D" id="3.90.1300.10">
    <property type="entry name" value="Amidase signature (AS) domain"/>
    <property type="match status" value="1"/>
</dbReference>
<reference evidence="5" key="1">
    <citation type="journal article" date="2008" name="Nat. Genet.">
        <title>The Pristionchus pacificus genome provides a unique perspective on nematode lifestyle and parasitism.</title>
        <authorList>
            <person name="Dieterich C."/>
            <person name="Clifton S.W."/>
            <person name="Schuster L.N."/>
            <person name="Chinwalla A."/>
            <person name="Delehaunty K."/>
            <person name="Dinkelacker I."/>
            <person name="Fulton L."/>
            <person name="Fulton R."/>
            <person name="Godfrey J."/>
            <person name="Minx P."/>
            <person name="Mitreva M."/>
            <person name="Roeseler W."/>
            <person name="Tian H."/>
            <person name="Witte H."/>
            <person name="Yang S.P."/>
            <person name="Wilson R.K."/>
            <person name="Sommer R.J."/>
        </authorList>
    </citation>
    <scope>NUCLEOTIDE SEQUENCE [LARGE SCALE GENOMIC DNA]</scope>
    <source>
        <strain evidence="5">PS312</strain>
    </source>
</reference>
<dbReference type="PIRSF" id="PIRSF001221">
    <property type="entry name" value="Amidase_fungi"/>
    <property type="match status" value="1"/>
</dbReference>
<keyword evidence="2" id="KW-0378">Hydrolase</keyword>
<accession>A0A2A6CNU3</accession>
<proteinExistence type="inferred from homology"/>
<feature type="domain" description="Amidase" evidence="3">
    <location>
        <begin position="108"/>
        <end position="591"/>
    </location>
</feature>